<proteinExistence type="predicted"/>
<dbReference type="HOGENOM" id="CLU_2425768_0_0_9"/>
<gene>
    <name evidence="1" type="ORF">HMPREF9389_0131</name>
</gene>
<dbReference type="EMBL" id="AFFN01000003">
    <property type="protein sequence ID" value="EGJ43952.1"/>
    <property type="molecule type" value="Genomic_DNA"/>
</dbReference>
<organism evidence="1 2">
    <name type="scientific">Streptococcus sanguinis SK355</name>
    <dbReference type="NCBI Taxonomy" id="888816"/>
    <lineage>
        <taxon>Bacteria</taxon>
        <taxon>Bacillati</taxon>
        <taxon>Bacillota</taxon>
        <taxon>Bacilli</taxon>
        <taxon>Lactobacillales</taxon>
        <taxon>Streptococcaceae</taxon>
        <taxon>Streptococcus</taxon>
    </lineage>
</organism>
<dbReference type="STRING" id="888816.HMPREF9389_0131"/>
<sequence length="91" mass="11120">MIFSIFPLSFIYNFLKIQKAFYYDNIFEKNCKPCRIFFYIFLAIYQMKRENFPKKPNKSMLLPYQGLPFLCKQENNLLTLLLLFSMDFLFL</sequence>
<evidence type="ECO:0000313" key="1">
    <source>
        <dbReference type="EMBL" id="EGJ43952.1"/>
    </source>
</evidence>
<protein>
    <submittedName>
        <fullName evidence="1">Uncharacterized protein</fullName>
    </submittedName>
</protein>
<comment type="caution">
    <text evidence="1">The sequence shown here is derived from an EMBL/GenBank/DDBJ whole genome shotgun (WGS) entry which is preliminary data.</text>
</comment>
<accession>F3UMS3</accession>
<dbReference type="Proteomes" id="UP000005589">
    <property type="component" value="Unassembled WGS sequence"/>
</dbReference>
<reference evidence="1 2" key="1">
    <citation type="submission" date="2011-03" db="EMBL/GenBank/DDBJ databases">
        <authorList>
            <person name="Muzny D."/>
            <person name="Qin X."/>
            <person name="Deng J."/>
            <person name="Jiang H."/>
            <person name="Liu Y."/>
            <person name="Qu J."/>
            <person name="Song X.-Z."/>
            <person name="Zhang L."/>
            <person name="Thornton R."/>
            <person name="Coyle M."/>
            <person name="Francisco L."/>
            <person name="Jackson L."/>
            <person name="Javaid M."/>
            <person name="Korchina V."/>
            <person name="Kovar C."/>
            <person name="Mata R."/>
            <person name="Mathew T."/>
            <person name="Ngo R."/>
            <person name="Nguyen L."/>
            <person name="Nguyen N."/>
            <person name="Okwuonu G."/>
            <person name="Ongeri F."/>
            <person name="Pham C."/>
            <person name="Simmons D."/>
            <person name="Wilczek-Boney K."/>
            <person name="Hale W."/>
            <person name="Jakkamsetti A."/>
            <person name="Pham P."/>
            <person name="Ruth R."/>
            <person name="San Lucas F."/>
            <person name="Warren J."/>
            <person name="Zhang J."/>
            <person name="Zhao Z."/>
            <person name="Zhou C."/>
            <person name="Zhu D."/>
            <person name="Lee S."/>
            <person name="Bess C."/>
            <person name="Blankenburg K."/>
            <person name="Forbes L."/>
            <person name="Fu Q."/>
            <person name="Gubbala S."/>
            <person name="Hirani K."/>
            <person name="Jayaseelan J.C."/>
            <person name="Lara F."/>
            <person name="Munidasa M."/>
            <person name="Palculict T."/>
            <person name="Patil S."/>
            <person name="Pu L.-L."/>
            <person name="Saada N."/>
            <person name="Tang L."/>
            <person name="Weissenberger G."/>
            <person name="Zhu Y."/>
            <person name="Hemphill L."/>
            <person name="Shang Y."/>
            <person name="Youmans B."/>
            <person name="Ayvaz T."/>
            <person name="Ross M."/>
            <person name="Santibanez J."/>
            <person name="Aqrawi P."/>
            <person name="Gross S."/>
            <person name="Joshi V."/>
            <person name="Fowler G."/>
            <person name="Nazareth L."/>
            <person name="Reid J."/>
            <person name="Worley K."/>
            <person name="Petrosino J."/>
            <person name="Highlander S."/>
            <person name="Gibbs R."/>
        </authorList>
    </citation>
    <scope>NUCLEOTIDE SEQUENCE [LARGE SCALE GENOMIC DNA]</scope>
    <source>
        <strain evidence="1 2">SK355</strain>
    </source>
</reference>
<evidence type="ECO:0000313" key="2">
    <source>
        <dbReference type="Proteomes" id="UP000005589"/>
    </source>
</evidence>
<dbReference type="AlphaFoldDB" id="F3UMS3"/>
<name>F3UMS3_STRSA</name>